<comment type="caution">
    <text evidence="2">The sequence shown here is derived from an EMBL/GenBank/DDBJ whole genome shotgun (WGS) entry which is preliminary data.</text>
</comment>
<feature type="compositionally biased region" description="Basic and acidic residues" evidence="1">
    <location>
        <begin position="107"/>
        <end position="120"/>
    </location>
</feature>
<dbReference type="InterPro" id="IPR024224">
    <property type="entry name" value="DENND6"/>
</dbReference>
<evidence type="ECO:0000256" key="1">
    <source>
        <dbReference type="SAM" id="MobiDB-lite"/>
    </source>
</evidence>
<feature type="compositionally biased region" description="Polar residues" evidence="1">
    <location>
        <begin position="93"/>
        <end position="104"/>
    </location>
</feature>
<organism evidence="2 3">
    <name type="scientific">Blattamonas nauphoetae</name>
    <dbReference type="NCBI Taxonomy" id="2049346"/>
    <lineage>
        <taxon>Eukaryota</taxon>
        <taxon>Metamonada</taxon>
        <taxon>Preaxostyla</taxon>
        <taxon>Oxymonadida</taxon>
        <taxon>Blattamonas</taxon>
    </lineage>
</organism>
<dbReference type="PANTHER" id="PTHR13677:SF0">
    <property type="entry name" value="LD41638P"/>
    <property type="match status" value="1"/>
</dbReference>
<feature type="region of interest" description="Disordered" evidence="1">
    <location>
        <begin position="153"/>
        <end position="525"/>
    </location>
</feature>
<dbReference type="Proteomes" id="UP001281761">
    <property type="component" value="Unassembled WGS sequence"/>
</dbReference>
<feature type="compositionally biased region" description="Basic and acidic residues" evidence="1">
    <location>
        <begin position="420"/>
        <end position="452"/>
    </location>
</feature>
<feature type="compositionally biased region" description="Polar residues" evidence="1">
    <location>
        <begin position="33"/>
        <end position="49"/>
    </location>
</feature>
<feature type="compositionally biased region" description="Polar residues" evidence="1">
    <location>
        <begin position="155"/>
        <end position="183"/>
    </location>
</feature>
<dbReference type="PANTHER" id="PTHR13677">
    <property type="entry name" value="LD41638P"/>
    <property type="match status" value="1"/>
</dbReference>
<feature type="compositionally biased region" description="Basic and acidic residues" evidence="1">
    <location>
        <begin position="72"/>
        <end position="89"/>
    </location>
</feature>
<feature type="compositionally biased region" description="Acidic residues" evidence="1">
    <location>
        <begin position="344"/>
        <end position="353"/>
    </location>
</feature>
<feature type="compositionally biased region" description="Polar residues" evidence="1">
    <location>
        <begin position="9"/>
        <end position="26"/>
    </location>
</feature>
<feature type="compositionally biased region" description="Basic and acidic residues" evidence="1">
    <location>
        <begin position="368"/>
        <end position="387"/>
    </location>
</feature>
<name>A0ABQ9XYV3_9EUKA</name>
<feature type="region of interest" description="Disordered" evidence="1">
    <location>
        <begin position="1390"/>
        <end position="1412"/>
    </location>
</feature>
<dbReference type="EMBL" id="JARBJD010000053">
    <property type="protein sequence ID" value="KAK2956671.1"/>
    <property type="molecule type" value="Genomic_DNA"/>
</dbReference>
<sequence length="1934" mass="222837">MLNHEKTMIPTNESHSSRQKVQQNRSSDIRNRQPLSSSVQAHPITTSTDIGHRTHLKNNHNTKTTKPTKKQQQSDRVLEDYHSTSDLERNILTPRTSTVVSPNEESNDTRTHSSGPRRESEDYEDVEGGMEAVEVSEWTSASEWSEVEAVKNKPVLSTQSTSKTRQTDLNRQYQTGRQEQTSFPVKPLTPPAPLTHHANIDPSVSPPSQTEFDSKLKRDRAARKEEKKSGKSRGDTDEWMEKMKHEMENVRRRQHEVEMGLKRNEAKERAGQDGTDARPDRAKKDTSDLSTVSHPTHPEIVRPSVERQGSEEENGGDWTEKEGDEEDPKIEYEEVEVECSSSEWETEEEEEEDQSAHQSSSLQPTTHATEREGKRGEEDRERDDQERVGGTISEGRRRHSNPLATPQTNLFDRLVGEMMESGRKSVRKDEKSDISERNETKEEMDRVGMDGEKPEEESQPQHRPLRQPLRKPNGQKEREKQEEQKRLAQTMPAASSMFPNPAPTHPAFYTSQHNARGRQENHEGIHAGLSTLGLSFRSSFSASVREDEESDSDGVASVTGVDGIIVTEQLTSALNRIRLLEQQNENEKKKQKLIREEEKEERDAMRQKLEEKEREKRRKQRKEFEKEKEQLREEWRRTREKERKEAEGKASALRGDVEAEKKKRKEVEQDLIEEREVRKRLEERLASAEIVNSEKMHEKMVEWEEEQEQIRKERAEEKEKMRQLEGELEEKRRLEKEVQALLRENEELKRKDKERRERLQKEEMLREEKDRQEARRKEKEKRKRAEERKREREETRLLLTLQQEADAMKKELDIQKREKELEMEEAARRDLQDKMLADEAKKKLEEEMKVEEKTELGGNVWKSDREKEEDLERKWMAEKRERDEKIRQILGTLEEEETEEKEEEEMTRGKEKKREAKKVKEERRGIKVKNEQPSEGFVVFRGSDLSDSSETDDSRPRHKKHREETRVGEKVGERKAAKTAPLTRIHQPVQASEWTPDERRRQPVADRRGEGRREEGRHRRKDGERRDVLENNFDLDEGAIIEWSHGQKVSREEENVISALSFPDSGSVFVDDQFHHFVLERSISLDIRKTRPLFCYAHFHRKEDNTNKRGFYQKSFVLITALPLHRMWYDVVRLLGSDFHKQRADLGDKYLNEFQRWPPPVEGTNYCVHILQKEINFSIASTKIIFLPGDMLNRHHAGTFSFVSTMDEFSGRKSISRLLPISGSPTRVPVAPPSVRDDYTPSGQLATSSTSLKHFVNLIPNRFLTNSAFYQTPSIFPTFPALSPILSSLSLIWQSLIINKPICFVCPSPTLCSFAVNAAMSLVSPLPLKQGIQPYFNLIGDGRRSGVSEQIPASSINSSVDQVQSEILEEDACGVGSPFSILSADSQRNRDSFSSVTGPMSPPTDHDSSFNHLRANPFLKSLGELSGSSPSFAHISHDGQTTSMARLHPTLDYQDPYFTDISRAIPMENSSTKTFLLKRIKRVTPTPSDFKAFPRPLEQNVYFEVILAKATPIDLPLRIPDFHPFLLPSGAVKRLDGEDSQETSPRLSPLAHRPTVFAVTHPLFLSLPTYSNTLFFNLSSSFTSASFLSSSPTAQSFLPLFHSFHLQQLPSVNLSALCDVQSWQALTHIPPFIKFPANQPQNTILPQKSDSPLPLLPLLRQQPMLLPALTEAIEKDSTIQALDIIIQNSFSSLTSLFLSPLDTFFFDHNTGLHPSLVLLRFILNSPSFHPFISFAHSPTTTCPTHLKREFLFYVANSPLLIPPDLAALSLSSSSLQTLYSHFFSSPSFTIWFEQRAKMVEAAIALFLERLRFDFSWQLPIDKTNDGQHSPSRLTTTSPQLNLWIQKLWPSWSLVSMAMYLKGRLRWEEEDLRREKELNSDTEQDSARYPSFPPQSHIERKETWERHLTTILDALPPSISGFLQNMKPEDFSVCF</sequence>
<feature type="region of interest" description="Disordered" evidence="1">
    <location>
        <begin position="891"/>
        <end position="1023"/>
    </location>
</feature>
<feature type="compositionally biased region" description="Basic and acidic residues" evidence="1">
    <location>
        <begin position="296"/>
        <end position="310"/>
    </location>
</feature>
<reference evidence="2 3" key="1">
    <citation type="journal article" date="2022" name="bioRxiv">
        <title>Genomics of Preaxostyla Flagellates Illuminates Evolutionary Transitions and the Path Towards Mitochondrial Loss.</title>
        <authorList>
            <person name="Novak L.V.F."/>
            <person name="Treitli S.C."/>
            <person name="Pyrih J."/>
            <person name="Halakuc P."/>
            <person name="Pipaliya S.V."/>
            <person name="Vacek V."/>
            <person name="Brzon O."/>
            <person name="Soukal P."/>
            <person name="Eme L."/>
            <person name="Dacks J.B."/>
            <person name="Karnkowska A."/>
            <person name="Elias M."/>
            <person name="Hampl V."/>
        </authorList>
    </citation>
    <scope>NUCLEOTIDE SEQUENCE [LARGE SCALE GENOMIC DNA]</scope>
    <source>
        <strain evidence="2">NAU3</strain>
        <tissue evidence="2">Gut</tissue>
    </source>
</reference>
<evidence type="ECO:0000313" key="3">
    <source>
        <dbReference type="Proteomes" id="UP001281761"/>
    </source>
</evidence>
<feature type="compositionally biased region" description="Basic and acidic residues" evidence="1">
    <location>
        <begin position="962"/>
        <end position="976"/>
    </location>
</feature>
<evidence type="ECO:0000313" key="2">
    <source>
        <dbReference type="EMBL" id="KAK2956671.1"/>
    </source>
</evidence>
<feature type="compositionally biased region" description="Basic and acidic residues" evidence="1">
    <location>
        <begin position="622"/>
        <end position="648"/>
    </location>
</feature>
<gene>
    <name evidence="2" type="ORF">BLNAU_8305</name>
</gene>
<feature type="compositionally biased region" description="Basic and acidic residues" evidence="1">
    <location>
        <begin position="906"/>
        <end position="932"/>
    </location>
</feature>
<feature type="compositionally biased region" description="Acidic residues" evidence="1">
    <location>
        <begin position="322"/>
        <end position="337"/>
    </location>
</feature>
<feature type="compositionally biased region" description="Basic and acidic residues" evidence="1">
    <location>
        <begin position="474"/>
        <end position="486"/>
    </location>
</feature>
<proteinExistence type="predicted"/>
<protein>
    <submittedName>
        <fullName evidence="2">Uncharacterized protein</fullName>
    </submittedName>
</protein>
<feature type="compositionally biased region" description="Basic and acidic residues" evidence="1">
    <location>
        <begin position="222"/>
        <end position="287"/>
    </location>
</feature>
<feature type="region of interest" description="Disordered" evidence="1">
    <location>
        <begin position="745"/>
        <end position="795"/>
    </location>
</feature>
<feature type="region of interest" description="Disordered" evidence="1">
    <location>
        <begin position="1"/>
        <end position="128"/>
    </location>
</feature>
<feature type="compositionally biased region" description="Basic and acidic residues" evidence="1">
    <location>
        <begin position="655"/>
        <end position="667"/>
    </location>
</feature>
<feature type="compositionally biased region" description="Acidic residues" evidence="1">
    <location>
        <begin position="893"/>
        <end position="905"/>
    </location>
</feature>
<feature type="region of interest" description="Disordered" evidence="1">
    <location>
        <begin position="579"/>
        <end position="667"/>
    </location>
</feature>
<feature type="compositionally biased region" description="Basic and acidic residues" evidence="1">
    <location>
        <begin position="996"/>
        <end position="1023"/>
    </location>
</feature>
<keyword evidence="3" id="KW-1185">Reference proteome</keyword>
<accession>A0ABQ9XYV3</accession>
<feature type="compositionally biased region" description="Basic and acidic residues" evidence="1">
    <location>
        <begin position="585"/>
        <end position="614"/>
    </location>
</feature>